<accession>A0AA90NAD7</accession>
<dbReference type="AlphaFoldDB" id="A0AA90NAD7"/>
<evidence type="ECO:0000256" key="1">
    <source>
        <dbReference type="SAM" id="Phobius"/>
    </source>
</evidence>
<keyword evidence="1" id="KW-0472">Membrane</keyword>
<gene>
    <name evidence="2" type="ORF">Q7X28_09130</name>
</gene>
<name>A0AA90NAD7_9ACTN</name>
<dbReference type="RefSeq" id="WP_305111071.1">
    <property type="nucleotide sequence ID" value="NZ_JAUTIX010000003.1"/>
</dbReference>
<evidence type="ECO:0000313" key="3">
    <source>
        <dbReference type="Proteomes" id="UP001178281"/>
    </source>
</evidence>
<organism evidence="2 3">
    <name type="scientific">Tsukamurella strandjordii</name>
    <dbReference type="NCBI Taxonomy" id="147577"/>
    <lineage>
        <taxon>Bacteria</taxon>
        <taxon>Bacillati</taxon>
        <taxon>Actinomycetota</taxon>
        <taxon>Actinomycetes</taxon>
        <taxon>Mycobacteriales</taxon>
        <taxon>Tsukamurellaceae</taxon>
        <taxon>Tsukamurella</taxon>
    </lineage>
</organism>
<proteinExistence type="predicted"/>
<dbReference type="Proteomes" id="UP001178281">
    <property type="component" value="Unassembled WGS sequence"/>
</dbReference>
<feature type="transmembrane region" description="Helical" evidence="1">
    <location>
        <begin position="62"/>
        <end position="85"/>
    </location>
</feature>
<keyword evidence="1" id="KW-1133">Transmembrane helix</keyword>
<feature type="transmembrane region" description="Helical" evidence="1">
    <location>
        <begin position="12"/>
        <end position="31"/>
    </location>
</feature>
<sequence>MAEGELTAKQASTAAVALVAVTTVGLVGASVSSGTAATIWAVGTVAAIVALAYRLRRAPSGTVAVSLLITGILVLSAGIPAVAVISEERSTSALGAAKQQAVVDPSTELRTVLAKAEELFPGSTNAILRIEIDENWTQIRLLDLAKGQSIWFQYSRLGTPSWNQPSRSSTTDRADAAFRAADIAGLDLTAAATKARAAATTLGVDRSDDRSDKIEIGRRSSDKRLVATIAVADFTAEADPSGNLPDNLALAKVDGALPIAQRLLRDNGIDPNRPVIDSFEYKSFGSNVGSVGPSGSARGVLEIRVDGPGRSGTLTEVVGRFPEIALRPVGSTSATSFALTAVDPAGIERARADVERRFSVPPIDAHAIGLEIDQDREAPSSRVAAPIMRVGLGPGSNASAYYRLDGAFVRTD</sequence>
<protein>
    <submittedName>
        <fullName evidence="2">Uncharacterized protein</fullName>
    </submittedName>
</protein>
<keyword evidence="3" id="KW-1185">Reference proteome</keyword>
<reference evidence="2" key="1">
    <citation type="submission" date="2023-08" db="EMBL/GenBank/DDBJ databases">
        <title>The draft genome of Tsukamurella strandjordii strain 050030.</title>
        <authorList>
            <person name="Zhao F."/>
            <person name="Feng Y."/>
            <person name="Zong Z."/>
        </authorList>
    </citation>
    <scope>NUCLEOTIDE SEQUENCE</scope>
    <source>
        <strain evidence="2">050030</strain>
    </source>
</reference>
<dbReference type="EMBL" id="JAUTIX010000003">
    <property type="protein sequence ID" value="MDP0398088.1"/>
    <property type="molecule type" value="Genomic_DNA"/>
</dbReference>
<comment type="caution">
    <text evidence="2">The sequence shown here is derived from an EMBL/GenBank/DDBJ whole genome shotgun (WGS) entry which is preliminary data.</text>
</comment>
<feature type="transmembrane region" description="Helical" evidence="1">
    <location>
        <begin position="37"/>
        <end position="55"/>
    </location>
</feature>
<keyword evidence="1" id="KW-0812">Transmembrane</keyword>
<evidence type="ECO:0000313" key="2">
    <source>
        <dbReference type="EMBL" id="MDP0398088.1"/>
    </source>
</evidence>